<dbReference type="VEuPathDB" id="FungiDB:BO72DRAFT_477300"/>
<dbReference type="Proteomes" id="UP000249789">
    <property type="component" value="Unassembled WGS sequence"/>
</dbReference>
<keyword evidence="5" id="KW-0804">Transcription</keyword>
<keyword evidence="6" id="KW-0539">Nucleus</keyword>
<sequence length="206" mass="22367">MPPPRLKRTRTGCLTCLRRQVKCSEEKPTCHRCQTAHLVCAGYQQSRHVMPVVFTGEADTDAPSSAPLVTSSSASQLVLSQYVPDVVRSPEDPHQRTAFLAIYHQYVTSTVHRFFAGSGLAFWRDTVAQMAWSDDLVCHAILCLGALHRAALLQAGHAQKVYMRAQGVGAYTSALGLPQGSIGIRQVGVSSVAVMIVFALGEDRDS</sequence>
<dbReference type="InterPro" id="IPR021858">
    <property type="entry name" value="Fun_TF"/>
</dbReference>
<dbReference type="RefSeq" id="XP_040801387.1">
    <property type="nucleotide sequence ID" value="XM_040947434.1"/>
</dbReference>
<dbReference type="GO" id="GO:0003677">
    <property type="term" value="F:DNA binding"/>
    <property type="evidence" value="ECO:0007669"/>
    <property type="project" value="UniProtKB-KW"/>
</dbReference>
<keyword evidence="1" id="KW-0479">Metal-binding</keyword>
<name>A0A8G1RNM4_9EURO</name>
<evidence type="ECO:0000256" key="1">
    <source>
        <dbReference type="ARBA" id="ARBA00022723"/>
    </source>
</evidence>
<protein>
    <recommendedName>
        <fullName evidence="7">Zn(2)-C6 fungal-type domain-containing protein</fullName>
    </recommendedName>
</protein>
<reference evidence="8 9" key="1">
    <citation type="submission" date="2018-02" db="EMBL/GenBank/DDBJ databases">
        <title>The genomes of Aspergillus section Nigri reveals drivers in fungal speciation.</title>
        <authorList>
            <consortium name="DOE Joint Genome Institute"/>
            <person name="Vesth T.C."/>
            <person name="Nybo J."/>
            <person name="Theobald S."/>
            <person name="Brandl J."/>
            <person name="Frisvad J.C."/>
            <person name="Nielsen K.F."/>
            <person name="Lyhne E.K."/>
            <person name="Kogle M.E."/>
            <person name="Kuo A."/>
            <person name="Riley R."/>
            <person name="Clum A."/>
            <person name="Nolan M."/>
            <person name="Lipzen A."/>
            <person name="Salamov A."/>
            <person name="Henrissat B."/>
            <person name="Wiebenga A."/>
            <person name="De vries R.P."/>
            <person name="Grigoriev I.V."/>
            <person name="Mortensen U.H."/>
            <person name="Andersen M.R."/>
            <person name="Baker S.E."/>
        </authorList>
    </citation>
    <scope>NUCLEOTIDE SEQUENCE [LARGE SCALE GENOMIC DNA]</scope>
    <source>
        <strain evidence="8 9">CBS 313.89</strain>
    </source>
</reference>
<evidence type="ECO:0000313" key="9">
    <source>
        <dbReference type="Proteomes" id="UP000249789"/>
    </source>
</evidence>
<evidence type="ECO:0000256" key="5">
    <source>
        <dbReference type="ARBA" id="ARBA00023163"/>
    </source>
</evidence>
<dbReference type="EMBL" id="KZ824642">
    <property type="protein sequence ID" value="RAK77377.1"/>
    <property type="molecule type" value="Genomic_DNA"/>
</dbReference>
<dbReference type="AlphaFoldDB" id="A0A8G1RNM4"/>
<dbReference type="Pfam" id="PF11951">
    <property type="entry name" value="Fungal_trans_2"/>
    <property type="match status" value="1"/>
</dbReference>
<dbReference type="InterPro" id="IPR001138">
    <property type="entry name" value="Zn2Cys6_DnaBD"/>
</dbReference>
<dbReference type="GO" id="GO:0000981">
    <property type="term" value="F:DNA-binding transcription factor activity, RNA polymerase II-specific"/>
    <property type="evidence" value="ECO:0007669"/>
    <property type="project" value="InterPro"/>
</dbReference>
<proteinExistence type="predicted"/>
<dbReference type="InterPro" id="IPR052360">
    <property type="entry name" value="Transcr_Regulatory_Proteins"/>
</dbReference>
<dbReference type="Pfam" id="PF00172">
    <property type="entry name" value="Zn_clus"/>
    <property type="match status" value="1"/>
</dbReference>
<dbReference type="PANTHER" id="PTHR36206">
    <property type="entry name" value="ASPERCRYPTIN BIOSYNTHESIS CLUSTER-SPECIFIC TRANSCRIPTION REGULATOR ATNN-RELATED"/>
    <property type="match status" value="1"/>
</dbReference>
<accession>A0A8G1RNM4</accession>
<evidence type="ECO:0000313" key="8">
    <source>
        <dbReference type="EMBL" id="RAK77377.1"/>
    </source>
</evidence>
<dbReference type="CDD" id="cd00067">
    <property type="entry name" value="GAL4"/>
    <property type="match status" value="1"/>
</dbReference>
<dbReference type="GO" id="GO:0008270">
    <property type="term" value="F:zinc ion binding"/>
    <property type="evidence" value="ECO:0007669"/>
    <property type="project" value="InterPro"/>
</dbReference>
<dbReference type="OrthoDB" id="5130013at2759"/>
<dbReference type="SMART" id="SM00066">
    <property type="entry name" value="GAL4"/>
    <property type="match status" value="1"/>
</dbReference>
<evidence type="ECO:0000259" key="7">
    <source>
        <dbReference type="PROSITE" id="PS50048"/>
    </source>
</evidence>
<dbReference type="InterPro" id="IPR036864">
    <property type="entry name" value="Zn2-C6_fun-type_DNA-bd_sf"/>
</dbReference>
<keyword evidence="4" id="KW-0238">DNA-binding</keyword>
<evidence type="ECO:0000256" key="2">
    <source>
        <dbReference type="ARBA" id="ARBA00022833"/>
    </source>
</evidence>
<dbReference type="GeneID" id="63864767"/>
<dbReference type="SUPFAM" id="SSF57701">
    <property type="entry name" value="Zn2/Cys6 DNA-binding domain"/>
    <property type="match status" value="1"/>
</dbReference>
<gene>
    <name evidence="8" type="ORF">BO72DRAFT_477300</name>
</gene>
<keyword evidence="9" id="KW-1185">Reference proteome</keyword>
<keyword evidence="2" id="KW-0862">Zinc</keyword>
<dbReference type="PANTHER" id="PTHR36206:SF13">
    <property type="entry name" value="TRANSCRIPTIONAL REGULATORY PROTEIN MOC3"/>
    <property type="match status" value="1"/>
</dbReference>
<keyword evidence="3" id="KW-0805">Transcription regulation</keyword>
<dbReference type="PROSITE" id="PS50048">
    <property type="entry name" value="ZN2_CY6_FUNGAL_2"/>
    <property type="match status" value="1"/>
</dbReference>
<feature type="domain" description="Zn(2)-C6 fungal-type" evidence="7">
    <location>
        <begin position="12"/>
        <end position="40"/>
    </location>
</feature>
<evidence type="ECO:0000256" key="3">
    <source>
        <dbReference type="ARBA" id="ARBA00023015"/>
    </source>
</evidence>
<evidence type="ECO:0000256" key="6">
    <source>
        <dbReference type="ARBA" id="ARBA00023242"/>
    </source>
</evidence>
<organism evidence="8 9">
    <name type="scientific">Aspergillus fijiensis CBS 313.89</name>
    <dbReference type="NCBI Taxonomy" id="1448319"/>
    <lineage>
        <taxon>Eukaryota</taxon>
        <taxon>Fungi</taxon>
        <taxon>Dikarya</taxon>
        <taxon>Ascomycota</taxon>
        <taxon>Pezizomycotina</taxon>
        <taxon>Eurotiomycetes</taxon>
        <taxon>Eurotiomycetidae</taxon>
        <taxon>Eurotiales</taxon>
        <taxon>Aspergillaceae</taxon>
        <taxon>Aspergillus</taxon>
    </lineage>
</organism>
<dbReference type="Gene3D" id="4.10.240.10">
    <property type="entry name" value="Zn(2)-C6 fungal-type DNA-binding domain"/>
    <property type="match status" value="1"/>
</dbReference>
<evidence type="ECO:0000256" key="4">
    <source>
        <dbReference type="ARBA" id="ARBA00023125"/>
    </source>
</evidence>